<dbReference type="InterPro" id="IPR041698">
    <property type="entry name" value="Methyltransf_25"/>
</dbReference>
<dbReference type="EMBL" id="CP002292">
    <property type="protein sequence ID" value="ADP69396.1"/>
    <property type="molecule type" value="Genomic_DNA"/>
</dbReference>
<keyword evidence="2" id="KW-0489">Methyltransferase</keyword>
<reference evidence="3" key="1">
    <citation type="journal article" date="2011" name="J. Bacteriol.">
        <title>Genome sequences of eight morphologically diverse alphaproteobacteria.</title>
        <authorList>
            <consortium name="US DOE Joint Genome Institute"/>
            <person name="Brown P.J."/>
            <person name="Kysela D.T."/>
            <person name="Buechlein A."/>
            <person name="Hemmerich C."/>
            <person name="Brun Y.V."/>
        </authorList>
    </citation>
    <scope>NUCLEOTIDE SEQUENCE [LARGE SCALE GENOMIC DNA]</scope>
    <source>
        <strain evidence="3">ATCC 17100 / ATH 3.1.1 / DSM 162 / LMG 4299</strain>
    </source>
</reference>
<dbReference type="STRING" id="648757.Rvan_0106"/>
<dbReference type="HOGENOM" id="CLU_082040_0_0_5"/>
<dbReference type="eggNOG" id="COG2226">
    <property type="taxonomic scope" value="Bacteria"/>
</dbReference>
<dbReference type="GO" id="GO:0032259">
    <property type="term" value="P:methylation"/>
    <property type="evidence" value="ECO:0007669"/>
    <property type="project" value="UniProtKB-KW"/>
</dbReference>
<dbReference type="Proteomes" id="UP000001399">
    <property type="component" value="Chromosome"/>
</dbReference>
<gene>
    <name evidence="2" type="ordered locus">Rvan_0106</name>
</gene>
<dbReference type="InterPro" id="IPR029063">
    <property type="entry name" value="SAM-dependent_MTases_sf"/>
</dbReference>
<sequence length="286" mass="31904">MVSRFWAMSITSTTGAKAPVITSRAVSGGGVFHQKNQGFEVEGTYSPPAYLQKYYWWTYVHPAAVRLFERQWLIDLILWGNYESLREAALDEFGDELPGATLQIACVYGDLSARIADRAKAGGGTLDVVDALPVQLKNLRAKLPEDAPVSLTASSSADLPFTDASFDRVLLFFLLHEMPRDVREATLAHALRVLKPGGKLVIVDYAKPRLWHPARWIWYPVIGRLEPFAKELWSTDLRVFMPEAWRKAEMRRSSYFGGLYQKVVLEKDAASALASPATRDAVAAAE</sequence>
<evidence type="ECO:0000259" key="1">
    <source>
        <dbReference type="Pfam" id="PF13649"/>
    </source>
</evidence>
<dbReference type="AlphaFoldDB" id="E3I542"/>
<dbReference type="PANTHER" id="PTHR43591:SF24">
    <property type="entry name" value="2-METHOXY-6-POLYPRENYL-1,4-BENZOQUINOL METHYLASE, MITOCHONDRIAL"/>
    <property type="match status" value="1"/>
</dbReference>
<dbReference type="NCBIfam" id="NF038261">
    <property type="entry name" value="rhodoquin_RquA"/>
    <property type="match status" value="1"/>
</dbReference>
<name>E3I542_RHOVT</name>
<dbReference type="GO" id="GO:0008168">
    <property type="term" value="F:methyltransferase activity"/>
    <property type="evidence" value="ECO:0007669"/>
    <property type="project" value="UniProtKB-KW"/>
</dbReference>
<dbReference type="KEGG" id="rva:Rvan_0106"/>
<feature type="domain" description="Methyltransferase" evidence="1">
    <location>
        <begin position="102"/>
        <end position="198"/>
    </location>
</feature>
<dbReference type="PANTHER" id="PTHR43591">
    <property type="entry name" value="METHYLTRANSFERASE"/>
    <property type="match status" value="1"/>
</dbReference>
<keyword evidence="2" id="KW-0808">Transferase</keyword>
<dbReference type="Gene3D" id="3.40.50.150">
    <property type="entry name" value="Vaccinia Virus protein VP39"/>
    <property type="match status" value="1"/>
</dbReference>
<accession>E3I542</accession>
<dbReference type="Pfam" id="PF13649">
    <property type="entry name" value="Methyltransf_25"/>
    <property type="match status" value="1"/>
</dbReference>
<dbReference type="SUPFAM" id="SSF53335">
    <property type="entry name" value="S-adenosyl-L-methionine-dependent methyltransferases"/>
    <property type="match status" value="1"/>
</dbReference>
<dbReference type="CDD" id="cd02440">
    <property type="entry name" value="AdoMet_MTases"/>
    <property type="match status" value="1"/>
</dbReference>
<evidence type="ECO:0000313" key="2">
    <source>
        <dbReference type="EMBL" id="ADP69396.1"/>
    </source>
</evidence>
<organism evidence="2 3">
    <name type="scientific">Rhodomicrobium vannielii (strain ATCC 17100 / DSM 162 / LMG 4299 / NCIMB 10020 / ATH 3.1.1)</name>
    <dbReference type="NCBI Taxonomy" id="648757"/>
    <lineage>
        <taxon>Bacteria</taxon>
        <taxon>Pseudomonadati</taxon>
        <taxon>Pseudomonadota</taxon>
        <taxon>Alphaproteobacteria</taxon>
        <taxon>Hyphomicrobiales</taxon>
        <taxon>Hyphomicrobiaceae</taxon>
        <taxon>Rhodomicrobium</taxon>
    </lineage>
</organism>
<evidence type="ECO:0000313" key="3">
    <source>
        <dbReference type="Proteomes" id="UP000001399"/>
    </source>
</evidence>
<proteinExistence type="predicted"/>
<protein>
    <submittedName>
        <fullName evidence="2">Methyltransferase type 11</fullName>
    </submittedName>
</protein>
<keyword evidence="3" id="KW-1185">Reference proteome</keyword>